<dbReference type="CDD" id="cd13690">
    <property type="entry name" value="PBP2_GluB"/>
    <property type="match status" value="1"/>
</dbReference>
<dbReference type="PANTHER" id="PTHR30085:SF6">
    <property type="entry name" value="ABC TRANSPORTER GLUTAMINE-BINDING PROTEIN GLNH"/>
    <property type="match status" value="1"/>
</dbReference>
<dbReference type="GO" id="GO:0006865">
    <property type="term" value="P:amino acid transport"/>
    <property type="evidence" value="ECO:0007669"/>
    <property type="project" value="TreeGrafter"/>
</dbReference>
<keyword evidence="3 6" id="KW-0732">Signal</keyword>
<feature type="signal peptide" evidence="6">
    <location>
        <begin position="1"/>
        <end position="20"/>
    </location>
</feature>
<evidence type="ECO:0000259" key="7">
    <source>
        <dbReference type="SMART" id="SM00062"/>
    </source>
</evidence>
<dbReference type="SUPFAM" id="SSF53850">
    <property type="entry name" value="Periplasmic binding protein-like II"/>
    <property type="match status" value="1"/>
</dbReference>
<accession>A0A1W7D605</accession>
<evidence type="ECO:0000256" key="5">
    <source>
        <dbReference type="SAM" id="MobiDB-lite"/>
    </source>
</evidence>
<evidence type="ECO:0000256" key="1">
    <source>
        <dbReference type="ARBA" id="ARBA00010333"/>
    </source>
</evidence>
<evidence type="ECO:0000256" key="6">
    <source>
        <dbReference type="SAM" id="SignalP"/>
    </source>
</evidence>
<evidence type="ECO:0000256" key="2">
    <source>
        <dbReference type="ARBA" id="ARBA00022448"/>
    </source>
</evidence>
<dbReference type="InterPro" id="IPR001638">
    <property type="entry name" value="Solute-binding_3/MltF_N"/>
</dbReference>
<dbReference type="SMART" id="SM00062">
    <property type="entry name" value="PBPb"/>
    <property type="match status" value="1"/>
</dbReference>
<dbReference type="InterPro" id="IPR051455">
    <property type="entry name" value="Bact_solute-bind_prot3"/>
</dbReference>
<evidence type="ECO:0000313" key="8">
    <source>
        <dbReference type="EMBL" id="ARQ72476.1"/>
    </source>
</evidence>
<dbReference type="KEGG" id="smao:CAG99_18915"/>
<keyword evidence="2" id="KW-0813">Transport</keyword>
<feature type="domain" description="Solute-binding protein family 3/N-terminal" evidence="7">
    <location>
        <begin position="90"/>
        <end position="311"/>
    </location>
</feature>
<evidence type="ECO:0000256" key="3">
    <source>
        <dbReference type="ARBA" id="ARBA00022729"/>
    </source>
</evidence>
<protein>
    <recommendedName>
        <fullName evidence="7">Solute-binding protein family 3/N-terminal domain-containing protein</fullName>
    </recommendedName>
</protein>
<dbReference type="Gene3D" id="3.40.190.10">
    <property type="entry name" value="Periplasmic binding protein-like II"/>
    <property type="match status" value="2"/>
</dbReference>
<comment type="similarity">
    <text evidence="1 4">Belongs to the bacterial solute-binding protein 3 family.</text>
</comment>
<sequence>MLLAGALLALAGAAAAVAPAGGRAQDAPAAAGAPGGTAGTPAADGSADTAGPVAERERCAGGRDPAESYRAERVAGDAVRRIRERGEGGQLVVGIDQNSYLWGYRSPETGEIVGFDLDLVRAIAEDLLGTDAPDAVTYLAIPTDQRTDAIRDGQVDMVVRAMSITCDRWDQVAFSTAYFDTGQQLLVPRNSPVTGYDASLTGARVCSAAGSTAAGLLEREDFGAELVPAPNHLDCLVLVQLGEADALMTDSALAAGHVAQDPSMRLVGEPLTEESYGVAMNLADVDLVRWVNAVLEDYREGGADSRWARSADRWLQGYLYPEDAPPPTPPRPRYLD</sequence>
<feature type="region of interest" description="Disordered" evidence="5">
    <location>
        <begin position="25"/>
        <end position="53"/>
    </location>
</feature>
<feature type="compositionally biased region" description="Low complexity" evidence="5">
    <location>
        <begin position="39"/>
        <end position="52"/>
    </location>
</feature>
<feature type="chain" id="PRO_5038523191" description="Solute-binding protein family 3/N-terminal domain-containing protein" evidence="6">
    <location>
        <begin position="21"/>
        <end position="336"/>
    </location>
</feature>
<dbReference type="InterPro" id="IPR018313">
    <property type="entry name" value="SBP_3_CS"/>
</dbReference>
<name>A0A1W7D605_9ACTN</name>
<dbReference type="GO" id="GO:0030288">
    <property type="term" value="C:outer membrane-bounded periplasmic space"/>
    <property type="evidence" value="ECO:0007669"/>
    <property type="project" value="TreeGrafter"/>
</dbReference>
<dbReference type="OrthoDB" id="9807888at2"/>
<proteinExistence type="inferred from homology"/>
<dbReference type="GO" id="GO:0005576">
    <property type="term" value="C:extracellular region"/>
    <property type="evidence" value="ECO:0007669"/>
    <property type="project" value="TreeGrafter"/>
</dbReference>
<gene>
    <name evidence="8" type="ORF">CAG99_18915</name>
</gene>
<dbReference type="Pfam" id="PF00497">
    <property type="entry name" value="SBP_bac_3"/>
    <property type="match status" value="1"/>
</dbReference>
<dbReference type="EMBL" id="CP021121">
    <property type="protein sequence ID" value="ARQ72476.1"/>
    <property type="molecule type" value="Genomic_DNA"/>
</dbReference>
<dbReference type="Proteomes" id="UP000194218">
    <property type="component" value="Chromosome"/>
</dbReference>
<keyword evidence="9" id="KW-1185">Reference proteome</keyword>
<evidence type="ECO:0000313" key="9">
    <source>
        <dbReference type="Proteomes" id="UP000194218"/>
    </source>
</evidence>
<reference evidence="8 9" key="1">
    <citation type="submission" date="2017-05" db="EMBL/GenBank/DDBJ databases">
        <title>Complete genome sequence of Streptomyces sp. SCSIO 03032 revealed the diverse biosynthetic pathways for its bioactive secondary metabolites.</title>
        <authorList>
            <person name="Ma L."/>
            <person name="Zhu Y."/>
            <person name="Zhang W."/>
            <person name="Zhang G."/>
            <person name="Tian X."/>
            <person name="Zhang S."/>
            <person name="Zhang C."/>
        </authorList>
    </citation>
    <scope>NUCLEOTIDE SEQUENCE [LARGE SCALE GENOMIC DNA]</scope>
    <source>
        <strain evidence="8 9">SCSIO 03032</strain>
    </source>
</reference>
<dbReference type="AlphaFoldDB" id="A0A1W7D605"/>
<dbReference type="PANTHER" id="PTHR30085">
    <property type="entry name" value="AMINO ACID ABC TRANSPORTER PERMEASE"/>
    <property type="match status" value="1"/>
</dbReference>
<organism evidence="8 9">
    <name type="scientific">Streptomyces marincola</name>
    <dbReference type="NCBI Taxonomy" id="2878388"/>
    <lineage>
        <taxon>Bacteria</taxon>
        <taxon>Bacillati</taxon>
        <taxon>Actinomycetota</taxon>
        <taxon>Actinomycetes</taxon>
        <taxon>Kitasatosporales</taxon>
        <taxon>Streptomycetaceae</taxon>
        <taxon>Streptomyces</taxon>
    </lineage>
</organism>
<dbReference type="PROSITE" id="PS01039">
    <property type="entry name" value="SBP_BACTERIAL_3"/>
    <property type="match status" value="1"/>
</dbReference>
<evidence type="ECO:0000256" key="4">
    <source>
        <dbReference type="RuleBase" id="RU003744"/>
    </source>
</evidence>